<name>A0A1I7UR32_9PELO</name>
<dbReference type="AlphaFoldDB" id="A0A1I7UR32"/>
<dbReference type="WBParaSite" id="Csp11.Scaffold630.g18495.t1">
    <property type="protein sequence ID" value="Csp11.Scaffold630.g18495.t1"/>
    <property type="gene ID" value="Csp11.Scaffold630.g18495"/>
</dbReference>
<keyword evidence="1" id="KW-1185">Reference proteome</keyword>
<evidence type="ECO:0000313" key="2">
    <source>
        <dbReference type="WBParaSite" id="Csp11.Scaffold630.g18495.t1"/>
    </source>
</evidence>
<dbReference type="Proteomes" id="UP000095282">
    <property type="component" value="Unplaced"/>
</dbReference>
<reference evidence="2" key="1">
    <citation type="submission" date="2016-11" db="UniProtKB">
        <authorList>
            <consortium name="WormBaseParasite"/>
        </authorList>
    </citation>
    <scope>IDENTIFICATION</scope>
</reference>
<accession>A0A1I7UR32</accession>
<proteinExistence type="predicted"/>
<protein>
    <submittedName>
        <fullName evidence="2">Uncharacterized protein</fullName>
    </submittedName>
</protein>
<organism evidence="1 2">
    <name type="scientific">Caenorhabditis tropicalis</name>
    <dbReference type="NCBI Taxonomy" id="1561998"/>
    <lineage>
        <taxon>Eukaryota</taxon>
        <taxon>Metazoa</taxon>
        <taxon>Ecdysozoa</taxon>
        <taxon>Nematoda</taxon>
        <taxon>Chromadorea</taxon>
        <taxon>Rhabditida</taxon>
        <taxon>Rhabditina</taxon>
        <taxon>Rhabditomorpha</taxon>
        <taxon>Rhabditoidea</taxon>
        <taxon>Rhabditidae</taxon>
        <taxon>Peloderinae</taxon>
        <taxon>Caenorhabditis</taxon>
    </lineage>
</organism>
<sequence length="72" mass="8347">MKLIEEHNISFQKIDTHHDQNVFVQQLNSASHTMSIGPSYSYLIEKRNDDHFQKCNNPIGPTTRQPSHTANR</sequence>
<evidence type="ECO:0000313" key="1">
    <source>
        <dbReference type="Proteomes" id="UP000095282"/>
    </source>
</evidence>